<keyword evidence="2" id="KW-0548">Nucleotidyltransferase</keyword>
<dbReference type="InterPro" id="IPR000477">
    <property type="entry name" value="RT_dom"/>
</dbReference>
<evidence type="ECO:0000313" key="3">
    <source>
        <dbReference type="Proteomes" id="UP000325315"/>
    </source>
</evidence>
<dbReference type="EMBL" id="SMMG02000006">
    <property type="protein sequence ID" value="KAA3471319.1"/>
    <property type="molecule type" value="Genomic_DNA"/>
</dbReference>
<keyword evidence="2" id="KW-0808">Transferase</keyword>
<dbReference type="InterPro" id="IPR036691">
    <property type="entry name" value="Endo/exonu/phosph_ase_sf"/>
</dbReference>
<gene>
    <name evidence="2" type="ORF">EPI10_016954</name>
</gene>
<dbReference type="Pfam" id="PF00078">
    <property type="entry name" value="RVT_1"/>
    <property type="match status" value="1"/>
</dbReference>
<proteinExistence type="predicted"/>
<dbReference type="PANTHER" id="PTHR31635:SF196">
    <property type="entry name" value="REVERSE TRANSCRIPTASE DOMAIN-CONTAINING PROTEIN-RELATED"/>
    <property type="match status" value="1"/>
</dbReference>
<dbReference type="PANTHER" id="PTHR31635">
    <property type="entry name" value="REVERSE TRANSCRIPTASE DOMAIN-CONTAINING PROTEIN-RELATED"/>
    <property type="match status" value="1"/>
</dbReference>
<keyword evidence="2" id="KW-0695">RNA-directed DNA polymerase</keyword>
<reference evidence="3" key="1">
    <citation type="journal article" date="2019" name="Plant Biotechnol. J.">
        <title>Genome sequencing of the Australian wild diploid species Gossypium australe highlights disease resistance and delayed gland morphogenesis.</title>
        <authorList>
            <person name="Cai Y."/>
            <person name="Cai X."/>
            <person name="Wang Q."/>
            <person name="Wang P."/>
            <person name="Zhang Y."/>
            <person name="Cai C."/>
            <person name="Xu Y."/>
            <person name="Wang K."/>
            <person name="Zhou Z."/>
            <person name="Wang C."/>
            <person name="Geng S."/>
            <person name="Li B."/>
            <person name="Dong Q."/>
            <person name="Hou Y."/>
            <person name="Wang H."/>
            <person name="Ai P."/>
            <person name="Liu Z."/>
            <person name="Yi F."/>
            <person name="Sun M."/>
            <person name="An G."/>
            <person name="Cheng J."/>
            <person name="Zhang Y."/>
            <person name="Shi Q."/>
            <person name="Xie Y."/>
            <person name="Shi X."/>
            <person name="Chang Y."/>
            <person name="Huang F."/>
            <person name="Chen Y."/>
            <person name="Hong S."/>
            <person name="Mi L."/>
            <person name="Sun Q."/>
            <person name="Zhang L."/>
            <person name="Zhou B."/>
            <person name="Peng R."/>
            <person name="Zhang X."/>
            <person name="Liu F."/>
        </authorList>
    </citation>
    <scope>NUCLEOTIDE SEQUENCE [LARGE SCALE GENOMIC DNA]</scope>
    <source>
        <strain evidence="3">cv. PA1801</strain>
    </source>
</reference>
<comment type="caution">
    <text evidence="2">The sequence shown here is derived from an EMBL/GenBank/DDBJ whole genome shotgun (WGS) entry which is preliminary data.</text>
</comment>
<organism evidence="2 3">
    <name type="scientific">Gossypium australe</name>
    <dbReference type="NCBI Taxonomy" id="47621"/>
    <lineage>
        <taxon>Eukaryota</taxon>
        <taxon>Viridiplantae</taxon>
        <taxon>Streptophyta</taxon>
        <taxon>Embryophyta</taxon>
        <taxon>Tracheophyta</taxon>
        <taxon>Spermatophyta</taxon>
        <taxon>Magnoliopsida</taxon>
        <taxon>eudicotyledons</taxon>
        <taxon>Gunneridae</taxon>
        <taxon>Pentapetalae</taxon>
        <taxon>rosids</taxon>
        <taxon>malvids</taxon>
        <taxon>Malvales</taxon>
        <taxon>Malvaceae</taxon>
        <taxon>Malvoideae</taxon>
        <taxon>Gossypium</taxon>
    </lineage>
</organism>
<dbReference type="SUPFAM" id="SSF56219">
    <property type="entry name" value="DNase I-like"/>
    <property type="match status" value="1"/>
</dbReference>
<dbReference type="GO" id="GO:0003964">
    <property type="term" value="F:RNA-directed DNA polymerase activity"/>
    <property type="evidence" value="ECO:0007669"/>
    <property type="project" value="UniProtKB-KW"/>
</dbReference>
<sequence length="542" mass="64036">MDKVTWNVRGLGSGAKIDAVNRSVKMIRANVCFLQETKLETVPVDLVRKIWGDDCFDFKFVVAIERSRGLLTIWDKGWFSVNVVFCGKRFIVVEGKWVHEGKEAVLINLVDLPLLGKKFTWIGPDSKRSRLDRFLIEEDWLVHSKDFQQQELNRSISDHIPVLLVNESFDWGPRPFKFVNAWLKKEDCRRLIETEWLGMGGLRGQTAVKLRKLKGALNKWDVGAGNIFEKIIIESEDRIKEIDEASEQRKLIKLEMGELKKLNIELWEAIKFKESIWCQKSRMSWLKEEDANSAFFHRAVKIRAKRKMVYSLKIEGRWYKEPKEMKEGQYNFFNNYFDCPTKRWKIDLDLNFRMLNEEIALKLEEPFSLEEIKEAVWSCDESNAPGPDGFNLWFFRNCWETVKMDLFGPMSDFFSFRESLRRASTRHLSHLFLKWKIQIKFQILGHFFLLSSLYKIVSKVLSRRLREIVGVVVSDTQCAFIRANELIYLVKKKRGSGGYLIFKLDFSKAYDNVRWDFLELVFFKMRFGEKWRGWMMECISTA</sequence>
<protein>
    <submittedName>
        <fullName evidence="2">Reverse transcriptase</fullName>
    </submittedName>
</protein>
<dbReference type="Gene3D" id="3.60.10.10">
    <property type="entry name" value="Endonuclease/exonuclease/phosphatase"/>
    <property type="match status" value="2"/>
</dbReference>
<dbReference type="OrthoDB" id="1881450at2759"/>
<dbReference type="Proteomes" id="UP000325315">
    <property type="component" value="Unassembled WGS sequence"/>
</dbReference>
<evidence type="ECO:0000313" key="2">
    <source>
        <dbReference type="EMBL" id="KAA3471319.1"/>
    </source>
</evidence>
<accession>A0A5B6VPP2</accession>
<dbReference type="AlphaFoldDB" id="A0A5B6VPP2"/>
<feature type="domain" description="Reverse transcriptase" evidence="1">
    <location>
        <begin position="449"/>
        <end position="535"/>
    </location>
</feature>
<name>A0A5B6VPP2_9ROSI</name>
<evidence type="ECO:0000259" key="1">
    <source>
        <dbReference type="Pfam" id="PF00078"/>
    </source>
</evidence>
<keyword evidence="3" id="KW-1185">Reference proteome</keyword>